<organism evidence="1 3">
    <name type="scientific">Clostridium chromiireducens</name>
    <dbReference type="NCBI Taxonomy" id="225345"/>
    <lineage>
        <taxon>Bacteria</taxon>
        <taxon>Bacillati</taxon>
        <taxon>Bacillota</taxon>
        <taxon>Clostridia</taxon>
        <taxon>Eubacteriales</taxon>
        <taxon>Clostridiaceae</taxon>
        <taxon>Clostridium</taxon>
    </lineage>
</organism>
<dbReference type="InterPro" id="IPR047175">
    <property type="entry name" value="CotS-like"/>
</dbReference>
<protein>
    <submittedName>
        <fullName evidence="2">Spore coat protein</fullName>
    </submittedName>
</protein>
<name>A0A1V4IW32_9CLOT</name>
<dbReference type="GO" id="GO:0042601">
    <property type="term" value="C:endospore-forming forespore"/>
    <property type="evidence" value="ECO:0007669"/>
    <property type="project" value="TreeGrafter"/>
</dbReference>
<keyword evidence="2" id="KW-0946">Virion</keyword>
<dbReference type="STRING" id="225345.CLCHR_13630"/>
<comment type="caution">
    <text evidence="1">The sequence shown here is derived from an EMBL/GenBank/DDBJ whole genome shotgun (WGS) entry which is preliminary data.</text>
</comment>
<evidence type="ECO:0000313" key="1">
    <source>
        <dbReference type="EMBL" id="OPJ64109.1"/>
    </source>
</evidence>
<dbReference type="EMBL" id="QXDJ01000007">
    <property type="protein sequence ID" value="RII32390.1"/>
    <property type="molecule type" value="Genomic_DNA"/>
</dbReference>
<sequence length="271" mass="32039">MDKLSITECLRLKGITIIGHDFSYDKNISKRDITSQIELIVEIQKSLIGCNFPGLSRIRSIIGREVEEYKVQVKKLQRHYEYIVSKPCTSEIENLILSDGKMMLKKAKRAVNYIYEHDYYGVIKRSMNREEICIGKVDKNNLRKVEGNIEIGTIKGMAYNLVEEDLYYYIKRLQRKEFQIDEKELIEMFVRASHLSFNSLDYLKGLCSYPKDFMKSWERYRDRKKDGINEIHHSLSVCNLECKEDKKEKTVEEILSELKRSLKYESKSFII</sequence>
<proteinExistence type="predicted"/>
<dbReference type="PANTHER" id="PTHR39179">
    <property type="entry name" value="SPORE COAT PROTEIN I"/>
    <property type="match status" value="1"/>
</dbReference>
<evidence type="ECO:0000313" key="3">
    <source>
        <dbReference type="Proteomes" id="UP000191056"/>
    </source>
</evidence>
<gene>
    <name evidence="1" type="ORF">CLCHR_13630</name>
    <name evidence="2" type="ORF">D2A34_22185</name>
</gene>
<dbReference type="Proteomes" id="UP000265930">
    <property type="component" value="Unassembled WGS sequence"/>
</dbReference>
<dbReference type="RefSeq" id="WP_079438938.1">
    <property type="nucleotide sequence ID" value="NZ_JBLZIA010000008.1"/>
</dbReference>
<reference evidence="1 3" key="1">
    <citation type="submission" date="2017-03" db="EMBL/GenBank/DDBJ databases">
        <title>Genome sequence of Clostridium chromiireducens DSM 23318.</title>
        <authorList>
            <person name="Poehlein A."/>
            <person name="Daniel R."/>
        </authorList>
    </citation>
    <scope>NUCLEOTIDE SEQUENCE [LARGE SCALE GENOMIC DNA]</scope>
    <source>
        <strain evidence="1 3">DSM 23318</strain>
    </source>
</reference>
<evidence type="ECO:0000313" key="2">
    <source>
        <dbReference type="EMBL" id="RII32390.1"/>
    </source>
</evidence>
<accession>A0A1V4IW32</accession>
<evidence type="ECO:0000313" key="4">
    <source>
        <dbReference type="Proteomes" id="UP000265930"/>
    </source>
</evidence>
<keyword evidence="2" id="KW-0167">Capsid protein</keyword>
<keyword evidence="3" id="KW-1185">Reference proteome</keyword>
<dbReference type="PANTHER" id="PTHR39179:SF1">
    <property type="entry name" value="SPORE COAT PROTEIN I"/>
    <property type="match status" value="1"/>
</dbReference>
<dbReference type="OrthoDB" id="1928514at2"/>
<dbReference type="EMBL" id="MZGT01000014">
    <property type="protein sequence ID" value="OPJ64109.1"/>
    <property type="molecule type" value="Genomic_DNA"/>
</dbReference>
<reference evidence="2 4" key="2">
    <citation type="submission" date="2018-08" db="EMBL/GenBank/DDBJ databases">
        <title>Genome of Clostridium chromiireducens C1, DSM12136.</title>
        <authorList>
            <person name="Xing M."/>
            <person name="Wei Y."/>
            <person name="Ang E.L."/>
            <person name="Zhao H."/>
            <person name="Zhang Y."/>
        </authorList>
    </citation>
    <scope>NUCLEOTIDE SEQUENCE [LARGE SCALE GENOMIC DNA]</scope>
    <source>
        <strain evidence="2 4">C1</strain>
    </source>
</reference>
<dbReference type="Proteomes" id="UP000191056">
    <property type="component" value="Unassembled WGS sequence"/>
</dbReference>
<dbReference type="AlphaFoldDB" id="A0A1V4IW32"/>
<dbReference type="Gene3D" id="3.90.1200.10">
    <property type="match status" value="1"/>
</dbReference>